<dbReference type="PANTHER" id="PTHR10492">
    <property type="match status" value="1"/>
</dbReference>
<evidence type="ECO:0000313" key="4">
    <source>
        <dbReference type="EMBL" id="KAH0816064.1"/>
    </source>
</evidence>
<evidence type="ECO:0000259" key="3">
    <source>
        <dbReference type="Pfam" id="PF21530"/>
    </source>
</evidence>
<feature type="domain" description="Helitron helicase-like" evidence="2">
    <location>
        <begin position="15"/>
        <end position="86"/>
    </location>
</feature>
<dbReference type="EMBL" id="JABDTM020022130">
    <property type="protein sequence ID" value="KAH0816064.1"/>
    <property type="molecule type" value="Genomic_DNA"/>
</dbReference>
<evidence type="ECO:0000313" key="5">
    <source>
        <dbReference type="Proteomes" id="UP000719412"/>
    </source>
</evidence>
<reference evidence="4" key="2">
    <citation type="submission" date="2021-08" db="EMBL/GenBank/DDBJ databases">
        <authorList>
            <person name="Eriksson T."/>
        </authorList>
    </citation>
    <scope>NUCLEOTIDE SEQUENCE</scope>
    <source>
        <strain evidence="4">Stoneville</strain>
        <tissue evidence="4">Whole head</tissue>
    </source>
</reference>
<dbReference type="Proteomes" id="UP000719412">
    <property type="component" value="Unassembled WGS sequence"/>
</dbReference>
<comment type="caution">
    <text evidence="4">The sequence shown here is derived from an EMBL/GenBank/DDBJ whole genome shotgun (WGS) entry which is preliminary data.</text>
</comment>
<keyword evidence="5" id="KW-1185">Reference proteome</keyword>
<feature type="compositionally biased region" description="Polar residues" evidence="1">
    <location>
        <begin position="418"/>
        <end position="428"/>
    </location>
</feature>
<proteinExistence type="predicted"/>
<dbReference type="InterPro" id="IPR025476">
    <property type="entry name" value="Helitron_helicase-like"/>
</dbReference>
<evidence type="ECO:0000259" key="2">
    <source>
        <dbReference type="Pfam" id="PF14214"/>
    </source>
</evidence>
<name>A0A8J6HK20_TENMO</name>
<dbReference type="Pfam" id="PF14214">
    <property type="entry name" value="Helitron_like_N"/>
    <property type="match status" value="1"/>
</dbReference>
<organism evidence="4 5">
    <name type="scientific">Tenebrio molitor</name>
    <name type="common">Yellow mealworm beetle</name>
    <dbReference type="NCBI Taxonomy" id="7067"/>
    <lineage>
        <taxon>Eukaryota</taxon>
        <taxon>Metazoa</taxon>
        <taxon>Ecdysozoa</taxon>
        <taxon>Arthropoda</taxon>
        <taxon>Hexapoda</taxon>
        <taxon>Insecta</taxon>
        <taxon>Pterygota</taxon>
        <taxon>Neoptera</taxon>
        <taxon>Endopterygota</taxon>
        <taxon>Coleoptera</taxon>
        <taxon>Polyphaga</taxon>
        <taxon>Cucujiformia</taxon>
        <taxon>Tenebrionidae</taxon>
        <taxon>Tenebrio</taxon>
    </lineage>
</organism>
<dbReference type="AlphaFoldDB" id="A0A8J6HK20"/>
<sequence>MNTEGDAANIYSSPLTCNPKWIEIVQLLLPGQTSSDRHDITARIFKQKIQSLMHYIVQHRVFGDTRCWMYSIEWQKRGLPHAHILIWLVERIRPDQIDDIIYAEIPNPEIDPGLHDGIITNMIHGPCGAINSQSPCMVDGKCSKRYPRNLTAETITGNDGYPMYRRRSPDDNGRTITTEVKGNDFVIDNTWIVPYSPLLSKIFKAHCNVEYCNSVKSIKYICKYVTKGSDMAVFGVQTPDTNDEITHYQVGRYVSYNEAIWRIFSFPIHERHPTVVHLAVHLENGQRVYFNTSNVAQRAETPPATTLTSFFSICQSDPFARTLLYTEFLNSLDLPGLPPHNFQLNIGSVVIMLRNQNQPKLCNGTRLVEKKLMGNVIHATILKVSSKDKESEKMEGWSVPVTPLKIEATFLTVTTPVSTSKPKYSLSSDSEDDPFAARDDSNEYIPETDSSRSSENGNYRIKIQVQLFGQCHQFKCNILTLKRIQRFACLQMFASQFEKKFRHVLLI</sequence>
<feature type="region of interest" description="Disordered" evidence="1">
    <location>
        <begin position="418"/>
        <end position="455"/>
    </location>
</feature>
<protein>
    <recommendedName>
        <fullName evidence="6">DNA helicase</fullName>
    </recommendedName>
</protein>
<feature type="domain" description="DNA helicase Pif1-like 2B" evidence="3">
    <location>
        <begin position="327"/>
        <end position="368"/>
    </location>
</feature>
<accession>A0A8J6HK20</accession>
<dbReference type="Pfam" id="PF21530">
    <property type="entry name" value="Pif1_2B_dom"/>
    <property type="match status" value="1"/>
</dbReference>
<gene>
    <name evidence="4" type="ORF">GEV33_006727</name>
</gene>
<dbReference type="PANTHER" id="PTHR10492:SF57">
    <property type="entry name" value="ATP-DEPENDENT DNA HELICASE"/>
    <property type="match status" value="1"/>
</dbReference>
<dbReference type="InterPro" id="IPR049163">
    <property type="entry name" value="Pif1-like_2B_dom"/>
</dbReference>
<evidence type="ECO:0008006" key="6">
    <source>
        <dbReference type="Google" id="ProtNLM"/>
    </source>
</evidence>
<evidence type="ECO:0000256" key="1">
    <source>
        <dbReference type="SAM" id="MobiDB-lite"/>
    </source>
</evidence>
<reference evidence="4" key="1">
    <citation type="journal article" date="2020" name="J Insects Food Feed">
        <title>The yellow mealworm (Tenebrio molitor) genome: a resource for the emerging insects as food and feed industry.</title>
        <authorList>
            <person name="Eriksson T."/>
            <person name="Andere A."/>
            <person name="Kelstrup H."/>
            <person name="Emery V."/>
            <person name="Picard C."/>
        </authorList>
    </citation>
    <scope>NUCLEOTIDE SEQUENCE</scope>
    <source>
        <strain evidence="4">Stoneville</strain>
        <tissue evidence="4">Whole head</tissue>
    </source>
</reference>